<evidence type="ECO:0000256" key="5">
    <source>
        <dbReference type="ARBA" id="ARBA00023242"/>
    </source>
</evidence>
<keyword evidence="9" id="KW-1185">Reference proteome</keyword>
<dbReference type="GO" id="GO:0003677">
    <property type="term" value="F:DNA binding"/>
    <property type="evidence" value="ECO:0007669"/>
    <property type="project" value="UniProtKB-KW"/>
</dbReference>
<dbReference type="PROSITE" id="PS50863">
    <property type="entry name" value="B3"/>
    <property type="match status" value="1"/>
</dbReference>
<feature type="region of interest" description="Disordered" evidence="6">
    <location>
        <begin position="119"/>
        <end position="147"/>
    </location>
</feature>
<evidence type="ECO:0000256" key="4">
    <source>
        <dbReference type="ARBA" id="ARBA00023163"/>
    </source>
</evidence>
<keyword evidence="2" id="KW-0805">Transcription regulation</keyword>
<keyword evidence="5" id="KW-0539">Nucleus</keyword>
<feature type="domain" description="TF-B3" evidence="7">
    <location>
        <begin position="38"/>
        <end position="96"/>
    </location>
</feature>
<comment type="subcellular location">
    <subcellularLocation>
        <location evidence="1">Nucleus</location>
    </subcellularLocation>
</comment>
<keyword evidence="3" id="KW-0238">DNA-binding</keyword>
<evidence type="ECO:0000256" key="3">
    <source>
        <dbReference type="ARBA" id="ARBA00023125"/>
    </source>
</evidence>
<evidence type="ECO:0000259" key="7">
    <source>
        <dbReference type="PROSITE" id="PS50863"/>
    </source>
</evidence>
<evidence type="ECO:0000256" key="6">
    <source>
        <dbReference type="SAM" id="MobiDB-lite"/>
    </source>
</evidence>
<gene>
    <name evidence="8" type="ORF">AAHA92_02392</name>
</gene>
<evidence type="ECO:0000313" key="9">
    <source>
        <dbReference type="Proteomes" id="UP001567538"/>
    </source>
</evidence>
<dbReference type="Gene3D" id="2.40.330.10">
    <property type="entry name" value="DNA-binding pseudobarrel domain"/>
    <property type="match status" value="1"/>
</dbReference>
<evidence type="ECO:0000256" key="1">
    <source>
        <dbReference type="ARBA" id="ARBA00004123"/>
    </source>
</evidence>
<evidence type="ECO:0000313" key="8">
    <source>
        <dbReference type="EMBL" id="KAL1566835.1"/>
    </source>
</evidence>
<protein>
    <submittedName>
        <fullName evidence="8">B3 domain-containing protein REM1-like</fullName>
    </submittedName>
</protein>
<dbReference type="SUPFAM" id="SSF101936">
    <property type="entry name" value="DNA-binding pseudobarrel domain"/>
    <property type="match status" value="1"/>
</dbReference>
<dbReference type="GO" id="GO:0005634">
    <property type="term" value="C:nucleus"/>
    <property type="evidence" value="ECO:0007669"/>
    <property type="project" value="UniProtKB-SubCell"/>
</dbReference>
<evidence type="ECO:0000256" key="2">
    <source>
        <dbReference type="ARBA" id="ARBA00023015"/>
    </source>
</evidence>
<sequence length="229" mass="26480">MADDDAYLAYHRLPSFIKGLPPEWVATHRDDLLFDCRLVMPNGTRWPVRFLDIASGCHFCVDWSKFVRDNNIEHGDKLTFTMAGVGIFHVKRYKTGPGAHHGVISKVILPEFEEYQGSNSLDVDSSDDYVPSETGSESADSDDYPDDRGVLQDDGYPTWTLKLTKSHLKSTIEIPYEFWQRHIRMNALEDAMYFLVDGQTWRILLEQDLDQARLVDAHDVQFYVWFDRP</sequence>
<organism evidence="8 9">
    <name type="scientific">Salvia divinorum</name>
    <name type="common">Maria pastora</name>
    <name type="synonym">Diviner's sage</name>
    <dbReference type="NCBI Taxonomy" id="28513"/>
    <lineage>
        <taxon>Eukaryota</taxon>
        <taxon>Viridiplantae</taxon>
        <taxon>Streptophyta</taxon>
        <taxon>Embryophyta</taxon>
        <taxon>Tracheophyta</taxon>
        <taxon>Spermatophyta</taxon>
        <taxon>Magnoliopsida</taxon>
        <taxon>eudicotyledons</taxon>
        <taxon>Gunneridae</taxon>
        <taxon>Pentapetalae</taxon>
        <taxon>asterids</taxon>
        <taxon>lamiids</taxon>
        <taxon>Lamiales</taxon>
        <taxon>Lamiaceae</taxon>
        <taxon>Nepetoideae</taxon>
        <taxon>Mentheae</taxon>
        <taxon>Salviinae</taxon>
        <taxon>Salvia</taxon>
        <taxon>Salvia subgen. Calosphace</taxon>
    </lineage>
</organism>
<reference evidence="8 9" key="1">
    <citation type="submission" date="2024-06" db="EMBL/GenBank/DDBJ databases">
        <title>A chromosome level genome sequence of Diviner's sage (Salvia divinorum).</title>
        <authorList>
            <person name="Ford S.A."/>
            <person name="Ro D.-K."/>
            <person name="Ness R.W."/>
            <person name="Phillips M.A."/>
        </authorList>
    </citation>
    <scope>NUCLEOTIDE SEQUENCE [LARGE SCALE GENOMIC DNA]</scope>
    <source>
        <strain evidence="8">SAF-2024a</strain>
        <tissue evidence="8">Leaf</tissue>
    </source>
</reference>
<accession>A0ABD1IDQ1</accession>
<name>A0ABD1IDQ1_SALDI</name>
<comment type="caution">
    <text evidence="8">The sequence shown here is derived from an EMBL/GenBank/DDBJ whole genome shotgun (WGS) entry which is preliminary data.</text>
</comment>
<proteinExistence type="predicted"/>
<dbReference type="EMBL" id="JBEAFC010000002">
    <property type="protein sequence ID" value="KAL1566835.1"/>
    <property type="molecule type" value="Genomic_DNA"/>
</dbReference>
<dbReference type="Proteomes" id="UP001567538">
    <property type="component" value="Unassembled WGS sequence"/>
</dbReference>
<dbReference type="InterPro" id="IPR015300">
    <property type="entry name" value="DNA-bd_pseudobarrel_sf"/>
</dbReference>
<keyword evidence="4" id="KW-0804">Transcription</keyword>
<dbReference type="InterPro" id="IPR003340">
    <property type="entry name" value="B3_DNA-bd"/>
</dbReference>
<dbReference type="AlphaFoldDB" id="A0ABD1IDQ1"/>
<dbReference type="CDD" id="cd10017">
    <property type="entry name" value="B3_DNA"/>
    <property type="match status" value="1"/>
</dbReference>